<keyword evidence="2" id="KW-0964">Secreted</keyword>
<dbReference type="PANTHER" id="PTHR24252">
    <property type="entry name" value="ACROSIN-RELATED"/>
    <property type="match status" value="1"/>
</dbReference>
<feature type="domain" description="Peptidase S1" evidence="9">
    <location>
        <begin position="885"/>
        <end position="1118"/>
    </location>
</feature>
<dbReference type="Proteomes" id="UP000007151">
    <property type="component" value="Unassembled WGS sequence"/>
</dbReference>
<dbReference type="InterPro" id="IPR000859">
    <property type="entry name" value="CUB_dom"/>
</dbReference>
<evidence type="ECO:0000256" key="3">
    <source>
        <dbReference type="ARBA" id="ARBA00022670"/>
    </source>
</evidence>
<dbReference type="InterPro" id="IPR018114">
    <property type="entry name" value="TRYPSIN_HIS"/>
</dbReference>
<sequence length="1124" mass="121610">MSPNFPRSYPAGVACRWIVQCPNGYQCRARCGLGMPQTPTCSMDRLYISRTGDSELNSAEYHCGRGLVNAVSIDSRLTVGLVTSTNSTGGRFKCLISTQPITTPTCNCGYKKTNRIVGGVETRPHEYPMMAGIRFSDFGEAIKCGAVIIDRKYVLTAAHCVENKKLDELTVVVGEHNVTTDVDTPDGKVLRVRKVIIHPNYNPNTQDNDIAIIRTAGSIDYNENVGPVCLPFKYVNHAFNGSTVTILGWGTTTFGGPKPKVLIKANVEVISQERCQRNISTLTPRQICTYTPGKDSCQDDSGGPLLYTDSYNGRLYNVGVVSFGQFCASTEPAINTRVTSFLNWIRKEAPANYCMYILGALLLFILQGAHAQQPNCDYAISVTPQKSEPISSPGYPNSYPRGSACRWIAVCPSGYKCKVNCDDVYLPGGQDCPVDRLLISKTGDSQLTSAEYYCGQGSVSAISTGTRISIGLVVSNRSPGGRFRCEISAQRDSASTCNCGYRKVSRIVGGEETKPNEFPMMAGIIYLGENTIKCGAVIIDNIYVLSAAHCVITKGVNDIAVVVGEHDVRVGTDSPDIQVFRVSRIITHPNYNPNTYDNDIAIVKIQGVIRYSENVGPVCLPFSFKDVDLSGAVVTILGWGTLFPGGPSSSVLRKVNVNVISQSTCRQNVLSLTPRQICTFTRGKDACQDDSGGPLLYLDTFTGRLFNVGIVSFGQLCASNSPGINTRVTDFLDWIMFGSGAIFLLVVGYAQAQDANCDFFLNVAAGRSYPISSPNYPYSYRPGVTCRWIAQCPNGYNCRLDCSEINLPQTQNCYMDRLLVSKTGDSQLGSSEYHCGYGTLTAVSVANRISVGLVTSRSSRGGRFTCTVTAQASSTCSCGYRNSYIVGGEETRPNEYPMMAGIVYVGENTIKCGAVIIDNGYVLTAAHCVVGKNLGELAVVVGEHDVSTGADSPSLQVFRVASVIIHPQFNSDTYDNDIAIIQIYGSIVYSQKVGPVCLPFKFINDDFTGSKVTILGWGTTFPGGPTSNVLRKVDVNVVSQASCSRSYPSLSNNQMCTFAQGKDACQDDSGGPLLYQDPSNGRLYSAGIVSFGRFCASSYPGVNTRVTSYLYWILNNAPANYCNI</sequence>
<dbReference type="PROSITE" id="PS50240">
    <property type="entry name" value="TRYPSIN_DOM"/>
    <property type="match status" value="3"/>
</dbReference>
<dbReference type="InterPro" id="IPR009003">
    <property type="entry name" value="Peptidase_S1_PA"/>
</dbReference>
<dbReference type="InterPro" id="IPR043504">
    <property type="entry name" value="Peptidase_S1_PA_chymotrypsin"/>
</dbReference>
<dbReference type="GO" id="GO:0006508">
    <property type="term" value="P:proteolysis"/>
    <property type="evidence" value="ECO:0007669"/>
    <property type="project" value="UniProtKB-KW"/>
</dbReference>
<evidence type="ECO:0000256" key="5">
    <source>
        <dbReference type="ARBA" id="ARBA00022825"/>
    </source>
</evidence>
<dbReference type="Gene3D" id="2.40.10.10">
    <property type="entry name" value="Trypsin-like serine proteases"/>
    <property type="match status" value="3"/>
</dbReference>
<dbReference type="GO" id="GO:0005576">
    <property type="term" value="C:extracellular region"/>
    <property type="evidence" value="ECO:0007669"/>
    <property type="project" value="UniProtKB-SubCell"/>
</dbReference>
<keyword evidence="3" id="KW-0645">Protease</keyword>
<dbReference type="SMART" id="SM00020">
    <property type="entry name" value="Tryp_SPc"/>
    <property type="match status" value="3"/>
</dbReference>
<dbReference type="SUPFAM" id="SSF49854">
    <property type="entry name" value="Spermadhesin, CUB domain"/>
    <property type="match status" value="3"/>
</dbReference>
<dbReference type="PROSITE" id="PS00134">
    <property type="entry name" value="TRYPSIN_HIS"/>
    <property type="match status" value="3"/>
</dbReference>
<keyword evidence="5" id="KW-0720">Serine protease</keyword>
<dbReference type="PRINTS" id="PR00722">
    <property type="entry name" value="CHYMOTRYPSIN"/>
</dbReference>
<evidence type="ECO:0000256" key="1">
    <source>
        <dbReference type="ARBA" id="ARBA00004613"/>
    </source>
</evidence>
<comment type="caution">
    <text evidence="10">The sequence shown here is derived from an EMBL/GenBank/DDBJ whole genome shotgun (WGS) entry which is preliminary data.</text>
</comment>
<comment type="caution">
    <text evidence="7">Lacks conserved residue(s) required for the propagation of feature annotation.</text>
</comment>
<dbReference type="eggNOG" id="KOG3627">
    <property type="taxonomic scope" value="Eukaryota"/>
</dbReference>
<evidence type="ECO:0000259" key="8">
    <source>
        <dbReference type="PROSITE" id="PS01180"/>
    </source>
</evidence>
<evidence type="ECO:0000313" key="10">
    <source>
        <dbReference type="EMBL" id="OWR40887.1"/>
    </source>
</evidence>
<dbReference type="PROSITE" id="PS01180">
    <property type="entry name" value="CUB"/>
    <property type="match status" value="3"/>
</dbReference>
<feature type="domain" description="CUB" evidence="8">
    <location>
        <begin position="757"/>
        <end position="871"/>
    </location>
</feature>
<dbReference type="FunFam" id="2.40.10.10:FF:000015">
    <property type="entry name" value="Atrial natriuretic peptide-converting enzyme"/>
    <property type="match status" value="3"/>
</dbReference>
<gene>
    <name evidence="10" type="ORF">KGM_212233</name>
</gene>
<dbReference type="Pfam" id="PF00431">
    <property type="entry name" value="CUB"/>
    <property type="match status" value="3"/>
</dbReference>
<keyword evidence="11" id="KW-1185">Reference proteome</keyword>
<evidence type="ECO:0000256" key="7">
    <source>
        <dbReference type="PROSITE-ProRule" id="PRU00059"/>
    </source>
</evidence>
<evidence type="ECO:0000313" key="11">
    <source>
        <dbReference type="Proteomes" id="UP000007151"/>
    </source>
</evidence>
<evidence type="ECO:0000256" key="2">
    <source>
        <dbReference type="ARBA" id="ARBA00022525"/>
    </source>
</evidence>
<reference evidence="10 11" key="1">
    <citation type="journal article" date="2011" name="Cell">
        <title>The monarch butterfly genome yields insights into long-distance migration.</title>
        <authorList>
            <person name="Zhan S."/>
            <person name="Merlin C."/>
            <person name="Boore J.L."/>
            <person name="Reppert S.M."/>
        </authorList>
    </citation>
    <scope>NUCLEOTIDE SEQUENCE [LARGE SCALE GENOMIC DNA]</scope>
    <source>
        <strain evidence="10">F-2</strain>
    </source>
</reference>
<comment type="subcellular location">
    <subcellularLocation>
        <location evidence="1">Secreted</location>
    </subcellularLocation>
</comment>
<dbReference type="PANTHER" id="PTHR24252:SF7">
    <property type="entry name" value="HYALIN"/>
    <property type="match status" value="1"/>
</dbReference>
<dbReference type="CDD" id="cd00190">
    <property type="entry name" value="Tryp_SPc"/>
    <property type="match status" value="3"/>
</dbReference>
<dbReference type="Pfam" id="PF00089">
    <property type="entry name" value="Trypsin"/>
    <property type="match status" value="3"/>
</dbReference>
<dbReference type="InterPro" id="IPR001254">
    <property type="entry name" value="Trypsin_dom"/>
</dbReference>
<dbReference type="InterPro" id="IPR035914">
    <property type="entry name" value="Sperma_CUB_dom_sf"/>
</dbReference>
<evidence type="ECO:0000256" key="4">
    <source>
        <dbReference type="ARBA" id="ARBA00022801"/>
    </source>
</evidence>
<dbReference type="EMBL" id="AGBW02014916">
    <property type="protein sequence ID" value="OWR40887.1"/>
    <property type="molecule type" value="Genomic_DNA"/>
</dbReference>
<evidence type="ECO:0000256" key="6">
    <source>
        <dbReference type="ARBA" id="ARBA00023157"/>
    </source>
</evidence>
<protein>
    <submittedName>
        <fullName evidence="10">Trypsin proteinase T2b</fullName>
    </submittedName>
</protein>
<feature type="domain" description="CUB" evidence="8">
    <location>
        <begin position="376"/>
        <end position="490"/>
    </location>
</feature>
<dbReference type="AlphaFoldDB" id="A0A212EHC1"/>
<dbReference type="InParanoid" id="A0A212EHC1"/>
<dbReference type="KEGG" id="dpl:KGM_212233"/>
<evidence type="ECO:0000259" key="9">
    <source>
        <dbReference type="PROSITE" id="PS50240"/>
    </source>
</evidence>
<feature type="domain" description="Peptidase S1" evidence="9">
    <location>
        <begin position="507"/>
        <end position="735"/>
    </location>
</feature>
<dbReference type="CDD" id="cd00041">
    <property type="entry name" value="CUB"/>
    <property type="match status" value="2"/>
</dbReference>
<dbReference type="Gene3D" id="2.60.120.290">
    <property type="entry name" value="Spermadhesin, CUB domain"/>
    <property type="match status" value="3"/>
</dbReference>
<dbReference type="GO" id="GO:0004252">
    <property type="term" value="F:serine-type endopeptidase activity"/>
    <property type="evidence" value="ECO:0007669"/>
    <property type="project" value="InterPro"/>
</dbReference>
<proteinExistence type="predicted"/>
<keyword evidence="6" id="KW-1015">Disulfide bond</keyword>
<feature type="domain" description="CUB" evidence="8">
    <location>
        <begin position="1"/>
        <end position="99"/>
    </location>
</feature>
<keyword evidence="4" id="KW-0378">Hydrolase</keyword>
<feature type="domain" description="Peptidase S1" evidence="9">
    <location>
        <begin position="116"/>
        <end position="350"/>
    </location>
</feature>
<accession>A0A212EHC1</accession>
<organism evidence="10 11">
    <name type="scientific">Danaus plexippus plexippus</name>
    <dbReference type="NCBI Taxonomy" id="278856"/>
    <lineage>
        <taxon>Eukaryota</taxon>
        <taxon>Metazoa</taxon>
        <taxon>Ecdysozoa</taxon>
        <taxon>Arthropoda</taxon>
        <taxon>Hexapoda</taxon>
        <taxon>Insecta</taxon>
        <taxon>Pterygota</taxon>
        <taxon>Neoptera</taxon>
        <taxon>Endopterygota</taxon>
        <taxon>Lepidoptera</taxon>
        <taxon>Glossata</taxon>
        <taxon>Ditrysia</taxon>
        <taxon>Papilionoidea</taxon>
        <taxon>Nymphalidae</taxon>
        <taxon>Danainae</taxon>
        <taxon>Danaini</taxon>
        <taxon>Danaina</taxon>
        <taxon>Danaus</taxon>
        <taxon>Danaus</taxon>
    </lineage>
</organism>
<dbReference type="SUPFAM" id="SSF50494">
    <property type="entry name" value="Trypsin-like serine proteases"/>
    <property type="match status" value="3"/>
</dbReference>
<dbReference type="InterPro" id="IPR001314">
    <property type="entry name" value="Peptidase_S1A"/>
</dbReference>
<dbReference type="SMART" id="SM00042">
    <property type="entry name" value="CUB"/>
    <property type="match status" value="2"/>
</dbReference>
<name>A0A212EHC1_DANPL</name>